<accession>A0A329QVI1</accession>
<organism evidence="2 3">
    <name type="scientific">Paenibacillus taichungensis</name>
    <dbReference type="NCBI Taxonomy" id="484184"/>
    <lineage>
        <taxon>Bacteria</taxon>
        <taxon>Bacillati</taxon>
        <taxon>Bacillota</taxon>
        <taxon>Bacilli</taxon>
        <taxon>Bacillales</taxon>
        <taxon>Paenibacillaceae</taxon>
        <taxon>Paenibacillus</taxon>
    </lineage>
</organism>
<dbReference type="RefSeq" id="WP_113053229.1">
    <property type="nucleotide sequence ID" value="NZ_CP175536.1"/>
</dbReference>
<reference evidence="2 3" key="1">
    <citation type="submission" date="2018-04" db="EMBL/GenBank/DDBJ databases">
        <title>Paenibacillus taichungensis Genome sequencing and assembly.</title>
        <authorList>
            <person name="Xu J."/>
            <person name="Rensing C."/>
            <person name="Mazhar H.S."/>
        </authorList>
    </citation>
    <scope>NUCLEOTIDE SEQUENCE [LARGE SCALE GENOMIC DNA]</scope>
    <source>
        <strain evidence="2 3">NC1</strain>
    </source>
</reference>
<sequence length="119" mass="12646">MSIVQKLSLLPLILLLLTLGCSEESAEKEEGKAPVSGVITDFVEETGQVLIDNEENSGVGSGPIFISLHTNAELIINGETVAARLDGTLVGHRAEVWTGPSIAQSFPPQTTALKMVIYE</sequence>
<gene>
    <name evidence="2" type="ORF">DC345_11685</name>
</gene>
<protein>
    <recommendedName>
        <fullName evidence="4">DUF3221 domain-containing protein</fullName>
    </recommendedName>
</protein>
<evidence type="ECO:0000313" key="3">
    <source>
        <dbReference type="Proteomes" id="UP000250642"/>
    </source>
</evidence>
<keyword evidence="1" id="KW-0732">Signal</keyword>
<evidence type="ECO:0008006" key="4">
    <source>
        <dbReference type="Google" id="ProtNLM"/>
    </source>
</evidence>
<feature type="signal peptide" evidence="1">
    <location>
        <begin position="1"/>
        <end position="26"/>
    </location>
</feature>
<dbReference type="AlphaFoldDB" id="A0A329QVI1"/>
<feature type="chain" id="PRO_5016245887" description="DUF3221 domain-containing protein" evidence="1">
    <location>
        <begin position="27"/>
        <end position="119"/>
    </location>
</feature>
<evidence type="ECO:0000256" key="1">
    <source>
        <dbReference type="SAM" id="SignalP"/>
    </source>
</evidence>
<proteinExistence type="predicted"/>
<evidence type="ECO:0000313" key="2">
    <source>
        <dbReference type="EMBL" id="RAW16133.1"/>
    </source>
</evidence>
<dbReference type="EMBL" id="QEVW01000006">
    <property type="protein sequence ID" value="RAW16133.1"/>
    <property type="molecule type" value="Genomic_DNA"/>
</dbReference>
<name>A0A329QVI1_9BACL</name>
<dbReference type="PROSITE" id="PS51257">
    <property type="entry name" value="PROKAR_LIPOPROTEIN"/>
    <property type="match status" value="1"/>
</dbReference>
<dbReference type="Proteomes" id="UP000250642">
    <property type="component" value="Unassembled WGS sequence"/>
</dbReference>
<comment type="caution">
    <text evidence="2">The sequence shown here is derived from an EMBL/GenBank/DDBJ whole genome shotgun (WGS) entry which is preliminary data.</text>
</comment>